<organism evidence="6 7">
    <name type="scientific">Gordonia paraffinivorans</name>
    <dbReference type="NCBI Taxonomy" id="175628"/>
    <lineage>
        <taxon>Bacteria</taxon>
        <taxon>Bacillati</taxon>
        <taxon>Actinomycetota</taxon>
        <taxon>Actinomycetes</taxon>
        <taxon>Mycobacteriales</taxon>
        <taxon>Gordoniaceae</taxon>
        <taxon>Gordonia</taxon>
    </lineage>
</organism>
<evidence type="ECO:0000313" key="6">
    <source>
        <dbReference type="EMBL" id="VFA89231.1"/>
    </source>
</evidence>
<reference evidence="6 7" key="1">
    <citation type="submission" date="2019-02" db="EMBL/GenBank/DDBJ databases">
        <authorList>
            <consortium name="Pathogen Informatics"/>
        </authorList>
    </citation>
    <scope>NUCLEOTIDE SEQUENCE [LARGE SCALE GENOMIC DNA]</scope>
    <source>
        <strain evidence="6 7">3012STDY6756503</strain>
    </source>
</reference>
<evidence type="ECO:0000256" key="4">
    <source>
        <dbReference type="ARBA" id="ARBA00023002"/>
    </source>
</evidence>
<protein>
    <submittedName>
        <fullName evidence="6">Fumarate reductase flavoprotein subunit</fullName>
        <ecNumber evidence="6">1.3.99.1</ecNumber>
    </submittedName>
</protein>
<proteinExistence type="predicted"/>
<dbReference type="GO" id="GO:0033765">
    <property type="term" value="F:steroid dehydrogenase activity, acting on the CH-CH group of donors"/>
    <property type="evidence" value="ECO:0007669"/>
    <property type="project" value="UniProtKB-ARBA"/>
</dbReference>
<dbReference type="PANTHER" id="PTHR43400:SF7">
    <property type="entry name" value="FAD-DEPENDENT OXIDOREDUCTASE 2 FAD BINDING DOMAIN-CONTAINING PROTEIN"/>
    <property type="match status" value="1"/>
</dbReference>
<keyword evidence="3" id="KW-0274">FAD</keyword>
<dbReference type="SUPFAM" id="SSF56425">
    <property type="entry name" value="Succinate dehydrogenase/fumarate reductase flavoprotein, catalytic domain"/>
    <property type="match status" value="1"/>
</dbReference>
<feature type="domain" description="FAD-dependent oxidoreductase 2 FAD-binding" evidence="5">
    <location>
        <begin position="11"/>
        <end position="425"/>
    </location>
</feature>
<dbReference type="InterPro" id="IPR050315">
    <property type="entry name" value="FAD-oxidoreductase_2"/>
</dbReference>
<dbReference type="Gene3D" id="3.50.50.60">
    <property type="entry name" value="FAD/NAD(P)-binding domain"/>
    <property type="match status" value="1"/>
</dbReference>
<evidence type="ECO:0000259" key="5">
    <source>
        <dbReference type="Pfam" id="PF00890"/>
    </source>
</evidence>
<name>A0ABD7V5H0_9ACTN</name>
<comment type="cofactor">
    <cofactor evidence="1">
        <name>FAD</name>
        <dbReference type="ChEBI" id="CHEBI:57692"/>
    </cofactor>
</comment>
<dbReference type="PRINTS" id="PR00411">
    <property type="entry name" value="PNDRDTASEI"/>
</dbReference>
<dbReference type="InterPro" id="IPR027477">
    <property type="entry name" value="Succ_DH/fumarate_Rdtase_cat_sf"/>
</dbReference>
<dbReference type="Pfam" id="PF00890">
    <property type="entry name" value="FAD_binding_2"/>
    <property type="match status" value="1"/>
</dbReference>
<dbReference type="InterPro" id="IPR036188">
    <property type="entry name" value="FAD/NAD-bd_sf"/>
</dbReference>
<dbReference type="PANTHER" id="PTHR43400">
    <property type="entry name" value="FUMARATE REDUCTASE"/>
    <property type="match status" value="1"/>
</dbReference>
<dbReference type="GeneID" id="60750784"/>
<dbReference type="AlphaFoldDB" id="A0ABD7V5H0"/>
<evidence type="ECO:0000256" key="3">
    <source>
        <dbReference type="ARBA" id="ARBA00022827"/>
    </source>
</evidence>
<evidence type="ECO:0000256" key="2">
    <source>
        <dbReference type="ARBA" id="ARBA00022630"/>
    </source>
</evidence>
<accession>A0ABD7V5H0</accession>
<dbReference type="Proteomes" id="UP000360750">
    <property type="component" value="Unassembled WGS sequence"/>
</dbReference>
<dbReference type="Gene3D" id="3.90.700.10">
    <property type="entry name" value="Succinate dehydrogenase/fumarate reductase flavoprotein, catalytic domain"/>
    <property type="match status" value="1"/>
</dbReference>
<dbReference type="RefSeq" id="WP_006901048.1">
    <property type="nucleotide sequence ID" value="NZ_CAACYD010000007.1"/>
</dbReference>
<evidence type="ECO:0000313" key="7">
    <source>
        <dbReference type="Proteomes" id="UP000360750"/>
    </source>
</evidence>
<evidence type="ECO:0000256" key="1">
    <source>
        <dbReference type="ARBA" id="ARBA00001974"/>
    </source>
</evidence>
<dbReference type="EMBL" id="CAACYD010000007">
    <property type="protein sequence ID" value="VFA89231.1"/>
    <property type="molecule type" value="Genomic_DNA"/>
</dbReference>
<dbReference type="InterPro" id="IPR003953">
    <property type="entry name" value="FAD-dep_OxRdtase_2_FAD-bd"/>
</dbReference>
<comment type="caution">
    <text evidence="6">The sequence shown here is derived from an EMBL/GenBank/DDBJ whole genome shotgun (WGS) entry which is preliminary data.</text>
</comment>
<dbReference type="SUPFAM" id="SSF51905">
    <property type="entry name" value="FAD/NAD(P)-binding domain"/>
    <property type="match status" value="1"/>
</dbReference>
<gene>
    <name evidence="6" type="primary">ifcA_2</name>
    <name evidence="6" type="ORF">NCTC8139_02793</name>
</gene>
<keyword evidence="2" id="KW-0285">Flavoprotein</keyword>
<dbReference type="EC" id="1.3.99.1" evidence="6"/>
<sequence>MEVGVTDNRYDLLIIGAGMAGCTVGVRAAEAGLRVCTVEVSADIGGSARHAGYVWSMPSHEAMDKHNPGGDDDLRRHLVDNFPGAVEWLREFGADVGERQPILPYGAGYRFDTNHYLELCRKKLSENDNELLLNTETQHLVVEDGEVVGAVVSSADGATREIRAAFTVIATGGFQADPELRARHLHPAARDIELRSNPNSAGGGHRLAREVGAAFGKENAGFYGHLIPSGITLGEDDFVELALYYSEHCLLFNLENKRFVDETLGDHLNTIELLEQPEARGLLVADARVYRDWMTAPYVEGAVAPDKFGITAKRGGRVGMAESLEEFEYLPEEWGYDGKAIAAAIAEYNEAIREGKASPGHTLDPLPLDEPPYYIIETVPAVTFPFYGILIDTQARVLDESGRPIPGLLAAGSDTGGLWYRAYGGGLGTALTFGLTAADTAAAALSVR</sequence>
<keyword evidence="4 6" id="KW-0560">Oxidoreductase</keyword>